<reference evidence="3" key="1">
    <citation type="journal article" date="2019" name="Int. J. Syst. Evol. Microbiol.">
        <title>The Global Catalogue of Microorganisms (GCM) 10K type strain sequencing project: providing services to taxonomists for standard genome sequencing and annotation.</title>
        <authorList>
            <consortium name="The Broad Institute Genomics Platform"/>
            <consortium name="The Broad Institute Genome Sequencing Center for Infectious Disease"/>
            <person name="Wu L."/>
            <person name="Ma J."/>
        </authorList>
    </citation>
    <scope>NUCLEOTIDE SEQUENCE [LARGE SCALE GENOMIC DNA]</scope>
    <source>
        <strain evidence="3">JCM 16578</strain>
    </source>
</reference>
<comment type="caution">
    <text evidence="2">The sequence shown here is derived from an EMBL/GenBank/DDBJ whole genome shotgun (WGS) entry which is preliminary data.</text>
</comment>
<organism evidence="2 3">
    <name type="scientific">Streptomyces lannensis</name>
    <dbReference type="NCBI Taxonomy" id="766498"/>
    <lineage>
        <taxon>Bacteria</taxon>
        <taxon>Bacillati</taxon>
        <taxon>Actinomycetota</taxon>
        <taxon>Actinomycetes</taxon>
        <taxon>Kitasatosporales</taxon>
        <taxon>Streptomycetaceae</taxon>
        <taxon>Streptomyces</taxon>
    </lineage>
</organism>
<sequence length="65" mass="6996">MHADPHAGSNSLAVHGPWGPRPASGGERFEGEKSVMQQSKWERTSTVLRAIADGVRLAARCARGR</sequence>
<evidence type="ECO:0000313" key="2">
    <source>
        <dbReference type="EMBL" id="GAA3905710.1"/>
    </source>
</evidence>
<name>A0ABP7LTE1_9ACTN</name>
<evidence type="ECO:0000256" key="1">
    <source>
        <dbReference type="SAM" id="MobiDB-lite"/>
    </source>
</evidence>
<accession>A0ABP7LTE1</accession>
<dbReference type="EMBL" id="BAAAZA010000061">
    <property type="protein sequence ID" value="GAA3905710.1"/>
    <property type="molecule type" value="Genomic_DNA"/>
</dbReference>
<feature type="region of interest" description="Disordered" evidence="1">
    <location>
        <begin position="1"/>
        <end position="40"/>
    </location>
</feature>
<protein>
    <submittedName>
        <fullName evidence="2">Uncharacterized protein</fullName>
    </submittedName>
</protein>
<dbReference type="Proteomes" id="UP001501563">
    <property type="component" value="Unassembled WGS sequence"/>
</dbReference>
<keyword evidence="3" id="KW-1185">Reference proteome</keyword>
<gene>
    <name evidence="2" type="ORF">GCM10022207_88810</name>
</gene>
<proteinExistence type="predicted"/>
<evidence type="ECO:0000313" key="3">
    <source>
        <dbReference type="Proteomes" id="UP001501563"/>
    </source>
</evidence>